<gene>
    <name evidence="1" type="ORF">Hgul01_03979</name>
</gene>
<comment type="caution">
    <text evidence="1">The sequence shown here is derived from an EMBL/GenBank/DDBJ whole genome shotgun (WGS) entry which is preliminary data.</text>
</comment>
<evidence type="ECO:0000313" key="1">
    <source>
        <dbReference type="EMBL" id="GAA5530161.1"/>
    </source>
</evidence>
<evidence type="ECO:0000313" key="2">
    <source>
        <dbReference type="Proteomes" id="UP001428290"/>
    </source>
</evidence>
<proteinExistence type="predicted"/>
<accession>A0ABP9X427</accession>
<organism evidence="1 2">
    <name type="scientific">Herpetosiphon gulosus</name>
    <dbReference type="NCBI Taxonomy" id="1973496"/>
    <lineage>
        <taxon>Bacteria</taxon>
        <taxon>Bacillati</taxon>
        <taxon>Chloroflexota</taxon>
        <taxon>Chloroflexia</taxon>
        <taxon>Herpetosiphonales</taxon>
        <taxon>Herpetosiphonaceae</taxon>
        <taxon>Herpetosiphon</taxon>
    </lineage>
</organism>
<name>A0ABP9X427_9CHLR</name>
<dbReference type="RefSeq" id="WP_345723756.1">
    <property type="nucleotide sequence ID" value="NZ_BAABRU010000016.1"/>
</dbReference>
<sequence>MQINPSTGIAYPWLRLCLLSILISLIIGISTTYATNTNSLINQQEQANCPPNETEVIIWPTMQSVIPSAPYAGDGIVIRGFGGYIQCSGGLYNESARSFGVTYDVVLNV</sequence>
<dbReference type="Proteomes" id="UP001428290">
    <property type="component" value="Unassembled WGS sequence"/>
</dbReference>
<protein>
    <submittedName>
        <fullName evidence="1">Uncharacterized protein</fullName>
    </submittedName>
</protein>
<keyword evidence="2" id="KW-1185">Reference proteome</keyword>
<reference evidence="1 2" key="1">
    <citation type="submission" date="2024-02" db="EMBL/GenBank/DDBJ databases">
        <title>Herpetosiphon gulosus NBRC 112829.</title>
        <authorList>
            <person name="Ichikawa N."/>
            <person name="Katano-Makiyama Y."/>
            <person name="Hidaka K."/>
        </authorList>
    </citation>
    <scope>NUCLEOTIDE SEQUENCE [LARGE SCALE GENOMIC DNA]</scope>
    <source>
        <strain evidence="1 2">NBRC 112829</strain>
    </source>
</reference>
<dbReference type="EMBL" id="BAABRU010000016">
    <property type="protein sequence ID" value="GAA5530161.1"/>
    <property type="molecule type" value="Genomic_DNA"/>
</dbReference>